<evidence type="ECO:0000313" key="4">
    <source>
        <dbReference type="Proteomes" id="UP000198733"/>
    </source>
</evidence>
<dbReference type="Pfam" id="PF01522">
    <property type="entry name" value="Polysacc_deac_1"/>
    <property type="match status" value="1"/>
</dbReference>
<dbReference type="CDD" id="cd10917">
    <property type="entry name" value="CE4_NodB_like_6s_7s"/>
    <property type="match status" value="1"/>
</dbReference>
<dbReference type="RefSeq" id="WP_092501859.1">
    <property type="nucleotide sequence ID" value="NZ_FOEH01000001.1"/>
</dbReference>
<evidence type="ECO:0000256" key="1">
    <source>
        <dbReference type="SAM" id="MobiDB-lite"/>
    </source>
</evidence>
<dbReference type="InterPro" id="IPR011330">
    <property type="entry name" value="Glyco_hydro/deAcase_b/a-brl"/>
</dbReference>
<feature type="compositionally biased region" description="Polar residues" evidence="1">
    <location>
        <begin position="181"/>
        <end position="192"/>
    </location>
</feature>
<dbReference type="Gene3D" id="3.20.20.370">
    <property type="entry name" value="Glycoside hydrolase/deacetylase"/>
    <property type="match status" value="1"/>
</dbReference>
<organism evidence="3 4">
    <name type="scientific">Virgibacillus subterraneus</name>
    <dbReference type="NCBI Taxonomy" id="621109"/>
    <lineage>
        <taxon>Bacteria</taxon>
        <taxon>Bacillati</taxon>
        <taxon>Bacillota</taxon>
        <taxon>Bacilli</taxon>
        <taxon>Bacillales</taxon>
        <taxon>Bacillaceae</taxon>
        <taxon>Virgibacillus</taxon>
    </lineage>
</organism>
<sequence length="411" mass="46660">MSVYHGKLIELIDIETNAEQSFLRVKLSFEQDTELIWKVTNNTAESLKEITTSDKHYKHRLSFYSSWDPIRKCYVSFLTRTYRDQSDKVYFACSEEYVKALHEIKLIQKTEDIENIACLSFNQLESVELEQAPKQDVPKLKKPKHKMTWAAVALVGIISTILFSYSSQALKNLSDEKPTANAETTNSELNTKQDIKRKHPITSSTEVTPSEQSKSSIPSVELNDALTYSIPEGSVALTFDDGPSKFSKEIVDILDDFQVGGTFFFIGQNVKKHPIYVKYVNSEGFSIGTHSTNHVHVSSLSYEQQENELIQTIQLIEDITNEEVDLFRPPYGDMNQLTIDLINEHQGKMVLWNNDPKDWKSNDPKEIVSSVQGTKTSGSIILLHESEAVIEALPQIIKYLQSKGLQIVNLT</sequence>
<accession>A0A1H8ZEW4</accession>
<keyword evidence="4" id="KW-1185">Reference proteome</keyword>
<dbReference type="PROSITE" id="PS51677">
    <property type="entry name" value="NODB"/>
    <property type="match status" value="1"/>
</dbReference>
<feature type="compositionally biased region" description="Polar residues" evidence="1">
    <location>
        <begin position="201"/>
        <end position="218"/>
    </location>
</feature>
<dbReference type="SUPFAM" id="SSF88713">
    <property type="entry name" value="Glycoside hydrolase/deacetylase"/>
    <property type="match status" value="1"/>
</dbReference>
<proteinExistence type="predicted"/>
<dbReference type="InterPro" id="IPR002509">
    <property type="entry name" value="NODB_dom"/>
</dbReference>
<name>A0A1H8ZEW4_9BACI</name>
<dbReference type="InterPro" id="IPR050248">
    <property type="entry name" value="Polysacc_deacetylase_ArnD"/>
</dbReference>
<dbReference type="EMBL" id="FOEH01000001">
    <property type="protein sequence ID" value="SEP63009.1"/>
    <property type="molecule type" value="Genomic_DNA"/>
</dbReference>
<dbReference type="Proteomes" id="UP000198733">
    <property type="component" value="Unassembled WGS sequence"/>
</dbReference>
<comment type="caution">
    <text evidence="3">The sequence shown here is derived from an EMBL/GenBank/DDBJ whole genome shotgun (WGS) entry which is preliminary data.</text>
</comment>
<evidence type="ECO:0000259" key="2">
    <source>
        <dbReference type="PROSITE" id="PS51677"/>
    </source>
</evidence>
<reference evidence="3 4" key="1">
    <citation type="submission" date="2016-10" db="EMBL/GenBank/DDBJ databases">
        <authorList>
            <person name="Varghese N."/>
            <person name="Submissions S."/>
        </authorList>
    </citation>
    <scope>NUCLEOTIDE SEQUENCE [LARGE SCALE GENOMIC DNA]</scope>
    <source>
        <strain evidence="3 4">CGMCC 1.7734</strain>
    </source>
</reference>
<dbReference type="PANTHER" id="PTHR10587">
    <property type="entry name" value="GLYCOSYL TRANSFERASE-RELATED"/>
    <property type="match status" value="1"/>
</dbReference>
<protein>
    <submittedName>
        <fullName evidence="3">Peptidoglycan/xylan/chitin deacetylase, PgdA/CDA1 family</fullName>
    </submittedName>
</protein>
<feature type="domain" description="NodB homology" evidence="2">
    <location>
        <begin position="233"/>
        <end position="408"/>
    </location>
</feature>
<feature type="region of interest" description="Disordered" evidence="1">
    <location>
        <begin position="174"/>
        <end position="218"/>
    </location>
</feature>
<gene>
    <name evidence="3" type="ORF">SAMN05216232_0411</name>
</gene>
<dbReference type="PANTHER" id="PTHR10587:SF125">
    <property type="entry name" value="POLYSACCHARIDE DEACETYLASE YHEN-RELATED"/>
    <property type="match status" value="1"/>
</dbReference>
<evidence type="ECO:0000313" key="3">
    <source>
        <dbReference type="EMBL" id="SEP63009.1"/>
    </source>
</evidence>